<dbReference type="EMBL" id="KL197709">
    <property type="protein sequence ID" value="KDQ64365.1"/>
    <property type="molecule type" value="Genomic_DNA"/>
</dbReference>
<keyword evidence="1" id="KW-1133">Transmembrane helix</keyword>
<feature type="domain" description="YVC1 N-terminal linker helical" evidence="2">
    <location>
        <begin position="29"/>
        <end position="207"/>
    </location>
</feature>
<dbReference type="HOGENOM" id="CLU_014123_1_0_1"/>
<name>A0A067QDY6_9AGAM</name>
<feature type="transmembrane region" description="Helical" evidence="1">
    <location>
        <begin position="365"/>
        <end position="385"/>
    </location>
</feature>
<accession>A0A067QDY6</accession>
<evidence type="ECO:0000256" key="1">
    <source>
        <dbReference type="SAM" id="Phobius"/>
    </source>
</evidence>
<dbReference type="Proteomes" id="UP000027265">
    <property type="component" value="Unassembled WGS sequence"/>
</dbReference>
<protein>
    <recommendedName>
        <fullName evidence="6">Ion transport domain-containing protein</fullName>
    </recommendedName>
</protein>
<gene>
    <name evidence="4" type="ORF">JAAARDRAFT_144983</name>
</gene>
<evidence type="ECO:0000313" key="5">
    <source>
        <dbReference type="Proteomes" id="UP000027265"/>
    </source>
</evidence>
<dbReference type="PANTHER" id="PTHR35859">
    <property type="entry name" value="NONSELECTIVE CATION CHANNEL PROTEIN"/>
    <property type="match status" value="1"/>
</dbReference>
<feature type="transmembrane region" description="Helical" evidence="1">
    <location>
        <begin position="286"/>
        <end position="305"/>
    </location>
</feature>
<reference evidence="5" key="1">
    <citation type="journal article" date="2014" name="Proc. Natl. Acad. Sci. U.S.A.">
        <title>Extensive sampling of basidiomycete genomes demonstrates inadequacy of the white-rot/brown-rot paradigm for wood decay fungi.</title>
        <authorList>
            <person name="Riley R."/>
            <person name="Salamov A.A."/>
            <person name="Brown D.W."/>
            <person name="Nagy L.G."/>
            <person name="Floudas D."/>
            <person name="Held B.W."/>
            <person name="Levasseur A."/>
            <person name="Lombard V."/>
            <person name="Morin E."/>
            <person name="Otillar R."/>
            <person name="Lindquist E.A."/>
            <person name="Sun H."/>
            <person name="LaButti K.M."/>
            <person name="Schmutz J."/>
            <person name="Jabbour D."/>
            <person name="Luo H."/>
            <person name="Baker S.E."/>
            <person name="Pisabarro A.G."/>
            <person name="Walton J.D."/>
            <person name="Blanchette R.A."/>
            <person name="Henrissat B."/>
            <person name="Martin F."/>
            <person name="Cullen D."/>
            <person name="Hibbett D.S."/>
            <person name="Grigoriev I.V."/>
        </authorList>
    </citation>
    <scope>NUCLEOTIDE SEQUENCE [LARGE SCALE GENOMIC DNA]</scope>
    <source>
        <strain evidence="5">MUCL 33604</strain>
    </source>
</reference>
<keyword evidence="1" id="KW-0812">Transmembrane</keyword>
<feature type="transmembrane region" description="Helical" evidence="1">
    <location>
        <begin position="325"/>
        <end position="344"/>
    </location>
</feature>
<dbReference type="InterPro" id="IPR056336">
    <property type="entry name" value="YVC1_C"/>
</dbReference>
<dbReference type="InParanoid" id="A0A067QDY6"/>
<dbReference type="STRING" id="933084.A0A067QDY6"/>
<dbReference type="Pfam" id="PF23317">
    <property type="entry name" value="YVC1_C"/>
    <property type="match status" value="1"/>
</dbReference>
<evidence type="ECO:0008006" key="6">
    <source>
        <dbReference type="Google" id="ProtNLM"/>
    </source>
</evidence>
<feature type="transmembrane region" description="Helical" evidence="1">
    <location>
        <begin position="509"/>
        <end position="525"/>
    </location>
</feature>
<feature type="transmembrane region" description="Helical" evidence="1">
    <location>
        <begin position="219"/>
        <end position="236"/>
    </location>
</feature>
<dbReference type="PANTHER" id="PTHR35859:SF4">
    <property type="entry name" value="MEMBRANE CHANNEL PROTEIN, PUTATIVE (AFU_ORTHOLOGUE AFUA_6G11300)-RELATED"/>
    <property type="match status" value="1"/>
</dbReference>
<dbReference type="Pfam" id="PF23190">
    <property type="entry name" value="LHD_TRPY1"/>
    <property type="match status" value="1"/>
</dbReference>
<sequence>MSQPAEGFPDENGSLLSIKSVHPNPSTIGKLVKRLRLLTLALIPVEVDPEIIKDVTSRIITQQVISAYIAAAGDCKEALPYCLLRARKDFMWDANHNPADYGENFGRATACEVLARRIVHQSPPDRLPSIMSTRYQNREEDDEASEVTSALELAIDLHCPIFLSSSEAQHVINALWRGDWIQVNNDNNDIDYVAYDPKRLHHHWGHLHPSRLAVPQYQNFFRIFIWLFFLVVYSQAVREPLDRLDPNHQNLDAWEIILYLMTSAFAMEDVTKFYKLLRYATWRAFGFWNVVSFITDSLLVAAFILRVVGIFSTGDEPSAHFRLKSFQVLSFVAPLIWVEIVTVFDGYKYVGMMQICVARMLRESGIFFALLSVLGLGFAQGLYALDMADGESEHPHVVMNVMIQGLLQSPNFGKFENSPTGLILYYFWSAVTALILLNVLISLFSSAYQDVVDDAEAEYLAFFAGKTVGMIRAPDQYLFPAPFNIIEIFLVAPFEYVLSYQAYGTYNRVMMRVVFFIPLGIIALYESSTAAGGKGWIKEWFGGDEGEDEDTPENRNPQVDEEEGLVISKVPFEELIKVFPNTMQSSEATILKELAEVKAQLDELMKKLEQPSNGVGH</sequence>
<feature type="domain" description="Calcium channel YVC1-like C-terminal transmembrane" evidence="3">
    <location>
        <begin position="252"/>
        <end position="527"/>
    </location>
</feature>
<proteinExistence type="predicted"/>
<dbReference type="AlphaFoldDB" id="A0A067QDY6"/>
<dbReference type="OrthoDB" id="301415at2759"/>
<organism evidence="4 5">
    <name type="scientific">Jaapia argillacea MUCL 33604</name>
    <dbReference type="NCBI Taxonomy" id="933084"/>
    <lineage>
        <taxon>Eukaryota</taxon>
        <taxon>Fungi</taxon>
        <taxon>Dikarya</taxon>
        <taxon>Basidiomycota</taxon>
        <taxon>Agaricomycotina</taxon>
        <taxon>Agaricomycetes</taxon>
        <taxon>Agaricomycetidae</taxon>
        <taxon>Jaapiales</taxon>
        <taxon>Jaapiaceae</taxon>
        <taxon>Jaapia</taxon>
    </lineage>
</organism>
<evidence type="ECO:0000259" key="3">
    <source>
        <dbReference type="Pfam" id="PF23317"/>
    </source>
</evidence>
<dbReference type="InterPro" id="IPR056337">
    <property type="entry name" value="LHD_YVC1"/>
</dbReference>
<keyword evidence="5" id="KW-1185">Reference proteome</keyword>
<evidence type="ECO:0000259" key="2">
    <source>
        <dbReference type="Pfam" id="PF23190"/>
    </source>
</evidence>
<dbReference type="InterPro" id="IPR052971">
    <property type="entry name" value="TRP_calcium_channel"/>
</dbReference>
<feature type="transmembrane region" description="Helical" evidence="1">
    <location>
        <begin position="477"/>
        <end position="497"/>
    </location>
</feature>
<evidence type="ECO:0000313" key="4">
    <source>
        <dbReference type="EMBL" id="KDQ64365.1"/>
    </source>
</evidence>
<keyword evidence="1" id="KW-0472">Membrane</keyword>
<feature type="transmembrane region" description="Helical" evidence="1">
    <location>
        <begin position="423"/>
        <end position="444"/>
    </location>
</feature>